<dbReference type="EMBL" id="PVBR01000006">
    <property type="protein sequence ID" value="PRD43568.1"/>
    <property type="molecule type" value="Genomic_DNA"/>
</dbReference>
<evidence type="ECO:0000256" key="2">
    <source>
        <dbReference type="ARBA" id="ARBA00004613"/>
    </source>
</evidence>
<evidence type="ECO:0000256" key="4">
    <source>
        <dbReference type="ARBA" id="ARBA00020071"/>
    </source>
</evidence>
<keyword evidence="9" id="KW-1185">Reference proteome</keyword>
<comment type="function">
    <text evidence="1">Is involved in generating a small heat-stable compound (Nod), an acylated oligomer of N-acetylglucosamine, that stimulates mitosis in various plant protoplasts.</text>
</comment>
<name>A0A2S9ISS5_9HYPH</name>
<dbReference type="PANTHER" id="PTHR34216:SF3">
    <property type="entry name" value="POLY-BETA-1,6-N-ACETYL-D-GLUCOSAMINE N-DEACETYLASE"/>
    <property type="match status" value="1"/>
</dbReference>
<dbReference type="CDD" id="cd10918">
    <property type="entry name" value="CE4_NodB_like_5s_6s"/>
    <property type="match status" value="1"/>
</dbReference>
<dbReference type="Pfam" id="PF01522">
    <property type="entry name" value="Polysacc_deac_1"/>
    <property type="match status" value="1"/>
</dbReference>
<dbReference type="InterPro" id="IPR011330">
    <property type="entry name" value="Glyco_hydro/deAcase_b/a-brl"/>
</dbReference>
<dbReference type="SUPFAM" id="SSF88713">
    <property type="entry name" value="Glycoside hydrolase/deacetylase"/>
    <property type="match status" value="1"/>
</dbReference>
<dbReference type="Gene3D" id="3.20.20.370">
    <property type="entry name" value="Glycoside hydrolase/deacetylase"/>
    <property type="match status" value="1"/>
</dbReference>
<dbReference type="PANTHER" id="PTHR34216">
    <property type="match status" value="1"/>
</dbReference>
<keyword evidence="5" id="KW-0732">Signal</keyword>
<dbReference type="GO" id="GO:0005975">
    <property type="term" value="P:carbohydrate metabolic process"/>
    <property type="evidence" value="ECO:0007669"/>
    <property type="project" value="InterPro"/>
</dbReference>
<gene>
    <name evidence="8" type="ORF">C5748_09890</name>
</gene>
<dbReference type="GO" id="GO:0005576">
    <property type="term" value="C:extracellular region"/>
    <property type="evidence" value="ECO:0007669"/>
    <property type="project" value="UniProtKB-SubCell"/>
</dbReference>
<dbReference type="AlphaFoldDB" id="A0A2S9ISS5"/>
<reference evidence="8 9" key="1">
    <citation type="submission" date="2018-02" db="EMBL/GenBank/DDBJ databases">
        <title>The draft genome of Phyllobacterium sp. 1N-3.</title>
        <authorList>
            <person name="Liu L."/>
            <person name="Li L."/>
            <person name="Zhang X."/>
            <person name="Wang T."/>
            <person name="Liang L."/>
        </authorList>
    </citation>
    <scope>NUCLEOTIDE SEQUENCE [LARGE SCALE GENOMIC DNA]</scope>
    <source>
        <strain evidence="8 9">1N-3</strain>
    </source>
</reference>
<evidence type="ECO:0000256" key="1">
    <source>
        <dbReference type="ARBA" id="ARBA00003236"/>
    </source>
</evidence>
<organism evidence="8 9">
    <name type="scientific">Phyllobacterium phragmitis</name>
    <dbReference type="NCBI Taxonomy" id="2670329"/>
    <lineage>
        <taxon>Bacteria</taxon>
        <taxon>Pseudomonadati</taxon>
        <taxon>Pseudomonadota</taxon>
        <taxon>Alphaproteobacteria</taxon>
        <taxon>Hyphomicrobiales</taxon>
        <taxon>Phyllobacteriaceae</taxon>
        <taxon>Phyllobacterium</taxon>
    </lineage>
</organism>
<evidence type="ECO:0000259" key="7">
    <source>
        <dbReference type="PROSITE" id="PS51677"/>
    </source>
</evidence>
<protein>
    <recommendedName>
        <fullName evidence="4">Chitooligosaccharide deacetylase</fullName>
    </recommendedName>
    <alternativeName>
        <fullName evidence="6">Nodulation protein B</fullName>
    </alternativeName>
</protein>
<dbReference type="Proteomes" id="UP000239434">
    <property type="component" value="Unassembled WGS sequence"/>
</dbReference>
<comment type="subcellular location">
    <subcellularLocation>
        <location evidence="2">Secreted</location>
    </subcellularLocation>
</comment>
<comment type="caution">
    <text evidence="8">The sequence shown here is derived from an EMBL/GenBank/DDBJ whole genome shotgun (WGS) entry which is preliminary data.</text>
</comment>
<evidence type="ECO:0000256" key="6">
    <source>
        <dbReference type="ARBA" id="ARBA00032976"/>
    </source>
</evidence>
<dbReference type="InterPro" id="IPR051398">
    <property type="entry name" value="Polysacch_Deacetylase"/>
</dbReference>
<dbReference type="PROSITE" id="PS51677">
    <property type="entry name" value="NODB"/>
    <property type="match status" value="1"/>
</dbReference>
<evidence type="ECO:0000313" key="9">
    <source>
        <dbReference type="Proteomes" id="UP000239434"/>
    </source>
</evidence>
<evidence type="ECO:0000313" key="8">
    <source>
        <dbReference type="EMBL" id="PRD43568.1"/>
    </source>
</evidence>
<evidence type="ECO:0000256" key="3">
    <source>
        <dbReference type="ARBA" id="ARBA00010973"/>
    </source>
</evidence>
<proteinExistence type="inferred from homology"/>
<feature type="domain" description="NodB homology" evidence="7">
    <location>
        <begin position="66"/>
        <end position="237"/>
    </location>
</feature>
<evidence type="ECO:0000256" key="5">
    <source>
        <dbReference type="ARBA" id="ARBA00022729"/>
    </source>
</evidence>
<sequence length="237" mass="26714">MRNCSPVTILTYHSIADVPPSGSPYRGLFVSPKNFQRQMKWLSRLGYIGLSLREIHPYILGQKRGKVVGITFDDGFCNVHENALSVLRDLGFSSTCFFVSGQIGGFNKWDEPKGIPYTRCMSDEKIREWANAGNEIGAHTVDHVHLTEVGLSEAFDQISNSRKRLEEISNQRVTSFSYPYGDVSPDIRNIVERSGFKLAVTLRKAQASSRHDPLLLPRRNIRHSDGWIAACRKTIFG</sequence>
<comment type="similarity">
    <text evidence="3">Belongs to the polysaccharide deacetylase family.</text>
</comment>
<dbReference type="InterPro" id="IPR002509">
    <property type="entry name" value="NODB_dom"/>
</dbReference>
<dbReference type="GO" id="GO:0016810">
    <property type="term" value="F:hydrolase activity, acting on carbon-nitrogen (but not peptide) bonds"/>
    <property type="evidence" value="ECO:0007669"/>
    <property type="project" value="InterPro"/>
</dbReference>
<accession>A0A2S9ISS5</accession>